<evidence type="ECO:0000313" key="3">
    <source>
        <dbReference type="Proteomes" id="UP000674938"/>
    </source>
</evidence>
<proteinExistence type="predicted"/>
<reference evidence="2" key="1">
    <citation type="submission" date="2020-12" db="EMBL/GenBank/DDBJ databases">
        <title>Vagococcus allomyrinae sp. nov. and Enterococcus lavae sp. nov., isolated from the larvae of Allomyrina dichotoma.</title>
        <authorList>
            <person name="Lee S.D."/>
        </authorList>
    </citation>
    <scope>NUCLEOTIDE SEQUENCE</scope>
    <source>
        <strain evidence="2">BWB3-3</strain>
    </source>
</reference>
<protein>
    <submittedName>
        <fullName evidence="2">Uncharacterized protein</fullName>
    </submittedName>
</protein>
<dbReference type="AlphaFoldDB" id="A0A940SU35"/>
<keyword evidence="1" id="KW-1133">Transmembrane helix</keyword>
<feature type="transmembrane region" description="Helical" evidence="1">
    <location>
        <begin position="6"/>
        <end position="28"/>
    </location>
</feature>
<gene>
    <name evidence="2" type="ORF">I6N95_22775</name>
</gene>
<name>A0A940SU35_9ENTE</name>
<accession>A0A940SU35</accession>
<keyword evidence="1" id="KW-0812">Transmembrane</keyword>
<dbReference type="EMBL" id="JAEEGA010000020">
    <property type="protein sequence ID" value="MBP1043857.1"/>
    <property type="molecule type" value="Genomic_DNA"/>
</dbReference>
<evidence type="ECO:0000256" key="1">
    <source>
        <dbReference type="SAM" id="Phobius"/>
    </source>
</evidence>
<comment type="caution">
    <text evidence="2">The sequence shown here is derived from an EMBL/GenBank/DDBJ whole genome shotgun (WGS) entry which is preliminary data.</text>
</comment>
<keyword evidence="3" id="KW-1185">Reference proteome</keyword>
<sequence>MPVISVVGALVGVVVGAVIALIGTNMNNRHTIKQMDRREQLIEKMKEIDVLNLLNKKVNEILQKRDVQLESAAEIEEFQSFDSFDDCMITIDDYIYLQSFCAQNHYYLPTYMVEEFFKNIGHRKIILDPQQVRRLGAYTYKGGRLILENFSDEINSVVQDRKIELKQLRGKL</sequence>
<organism evidence="2 3">
    <name type="scientific">Vagococcus allomyrinae</name>
    <dbReference type="NCBI Taxonomy" id="2794353"/>
    <lineage>
        <taxon>Bacteria</taxon>
        <taxon>Bacillati</taxon>
        <taxon>Bacillota</taxon>
        <taxon>Bacilli</taxon>
        <taxon>Lactobacillales</taxon>
        <taxon>Enterococcaceae</taxon>
        <taxon>Vagococcus</taxon>
    </lineage>
</organism>
<dbReference type="Proteomes" id="UP000674938">
    <property type="component" value="Unassembled WGS sequence"/>
</dbReference>
<keyword evidence="1" id="KW-0472">Membrane</keyword>
<evidence type="ECO:0000313" key="2">
    <source>
        <dbReference type="EMBL" id="MBP1043857.1"/>
    </source>
</evidence>
<dbReference type="RefSeq" id="WP_209531753.1">
    <property type="nucleotide sequence ID" value="NZ_JAEEGA010000020.1"/>
</dbReference>